<reference evidence="2 3" key="1">
    <citation type="submission" date="2022-02" db="EMBL/GenBank/DDBJ databases">
        <title>Chromosome-level reference genomes for two strains of Caenorhabditis briggsae: an improved platform for comparative genomics.</title>
        <authorList>
            <person name="Stevens L."/>
            <person name="Andersen E.C."/>
        </authorList>
    </citation>
    <scope>NUCLEOTIDE SEQUENCE [LARGE SCALE GENOMIC DNA]</scope>
    <source>
        <strain evidence="2">QX1410_ONT</strain>
        <tissue evidence="2">Whole-organism</tissue>
    </source>
</reference>
<dbReference type="EMBL" id="CP090895">
    <property type="protein sequence ID" value="ULT86108.1"/>
    <property type="molecule type" value="Genomic_DNA"/>
</dbReference>
<evidence type="ECO:0000313" key="2">
    <source>
        <dbReference type="EMBL" id="ULT86108.1"/>
    </source>
</evidence>
<gene>
    <name evidence="2" type="ORF">L3Y34_006057</name>
</gene>
<dbReference type="Proteomes" id="UP000827892">
    <property type="component" value="Chromosome V"/>
</dbReference>
<sequence length="94" mass="10148">MNLVFNTLLITGLIACCEAACNTCACTGHPDLFTKELVAGFEQTVMNLTFIENDQATSLEALVCVGGSTWQAHTPRFTEVKNIGCYGAKNNLPF</sequence>
<evidence type="ECO:0000313" key="3">
    <source>
        <dbReference type="Proteomes" id="UP000827892"/>
    </source>
</evidence>
<dbReference type="AlphaFoldDB" id="A0AAE8ZYN0"/>
<feature type="signal peptide" evidence="1">
    <location>
        <begin position="1"/>
        <end position="19"/>
    </location>
</feature>
<evidence type="ECO:0000256" key="1">
    <source>
        <dbReference type="SAM" id="SignalP"/>
    </source>
</evidence>
<feature type="chain" id="PRO_5042083044" evidence="1">
    <location>
        <begin position="20"/>
        <end position="94"/>
    </location>
</feature>
<accession>A0AAE8ZYN0</accession>
<name>A0AAE8ZYN0_CAEBR</name>
<protein>
    <submittedName>
        <fullName evidence="2">Uncharacterized protein</fullName>
    </submittedName>
</protein>
<proteinExistence type="predicted"/>
<organism evidence="2 3">
    <name type="scientific">Caenorhabditis briggsae</name>
    <dbReference type="NCBI Taxonomy" id="6238"/>
    <lineage>
        <taxon>Eukaryota</taxon>
        <taxon>Metazoa</taxon>
        <taxon>Ecdysozoa</taxon>
        <taxon>Nematoda</taxon>
        <taxon>Chromadorea</taxon>
        <taxon>Rhabditida</taxon>
        <taxon>Rhabditina</taxon>
        <taxon>Rhabditomorpha</taxon>
        <taxon>Rhabditoidea</taxon>
        <taxon>Rhabditidae</taxon>
        <taxon>Peloderinae</taxon>
        <taxon>Caenorhabditis</taxon>
    </lineage>
</organism>
<keyword evidence="1" id="KW-0732">Signal</keyword>